<name>A0A0S7EIT2_9TELE</name>
<feature type="compositionally biased region" description="Basic and acidic residues" evidence="1">
    <location>
        <begin position="75"/>
        <end position="99"/>
    </location>
</feature>
<proteinExistence type="predicted"/>
<dbReference type="EMBL" id="GBYX01476678">
    <property type="protein sequence ID" value="JAO04999.1"/>
    <property type="molecule type" value="Transcribed_RNA"/>
</dbReference>
<sequence length="99" mass="11230">IVSLINVGPSSAINHLCRHRRENDGQTLSSNDARCSFLTLSTVCPSIYLSLPLLHLSLPHVSQCSIFKPNQQPRGKTEREIHKEEKDRDDIEMLHECSH</sequence>
<dbReference type="AlphaFoldDB" id="A0A0S7EIT2"/>
<evidence type="ECO:0000256" key="1">
    <source>
        <dbReference type="SAM" id="MobiDB-lite"/>
    </source>
</evidence>
<gene>
    <name evidence="2" type="primary">PPUP71</name>
</gene>
<evidence type="ECO:0000313" key="2">
    <source>
        <dbReference type="EMBL" id="JAO04999.1"/>
    </source>
</evidence>
<accession>A0A0S7EIT2</accession>
<feature type="region of interest" description="Disordered" evidence="1">
    <location>
        <begin position="69"/>
        <end position="99"/>
    </location>
</feature>
<feature type="non-terminal residue" evidence="2">
    <location>
        <position position="1"/>
    </location>
</feature>
<organism evidence="2">
    <name type="scientific">Poeciliopsis prolifica</name>
    <name type="common">blackstripe livebearer</name>
    <dbReference type="NCBI Taxonomy" id="188132"/>
    <lineage>
        <taxon>Eukaryota</taxon>
        <taxon>Metazoa</taxon>
        <taxon>Chordata</taxon>
        <taxon>Craniata</taxon>
        <taxon>Vertebrata</taxon>
        <taxon>Euteleostomi</taxon>
        <taxon>Actinopterygii</taxon>
        <taxon>Neopterygii</taxon>
        <taxon>Teleostei</taxon>
        <taxon>Neoteleostei</taxon>
        <taxon>Acanthomorphata</taxon>
        <taxon>Ovalentaria</taxon>
        <taxon>Atherinomorphae</taxon>
        <taxon>Cyprinodontiformes</taxon>
        <taxon>Poeciliidae</taxon>
        <taxon>Poeciliinae</taxon>
        <taxon>Poeciliopsis</taxon>
    </lineage>
</organism>
<protein>
    <submittedName>
        <fullName evidence="2">PPUP71</fullName>
    </submittedName>
</protein>
<reference evidence="2" key="1">
    <citation type="submission" date="2014-12" db="EMBL/GenBank/DDBJ databases">
        <title>Parallel Evolution in Life History Adaptation Evident in the Tissue-Specific Poeciliopsis prolifica transcriptome.</title>
        <authorList>
            <person name="Jue N.K."/>
            <person name="Foley R.J."/>
            <person name="Obergfell C."/>
            <person name="Reznick D.N."/>
            <person name="O'Neill R.J."/>
            <person name="O'Neill M.J."/>
        </authorList>
    </citation>
    <scope>NUCLEOTIDE SEQUENCE</scope>
</reference>